<feature type="non-terminal residue" evidence="2">
    <location>
        <position position="1"/>
    </location>
</feature>
<dbReference type="Proteomes" id="UP000708208">
    <property type="component" value="Unassembled WGS sequence"/>
</dbReference>
<proteinExistence type="predicted"/>
<evidence type="ECO:0000313" key="3">
    <source>
        <dbReference type="Proteomes" id="UP000708208"/>
    </source>
</evidence>
<dbReference type="EMBL" id="CAJVCH010192420">
    <property type="protein sequence ID" value="CAG7730314.1"/>
    <property type="molecule type" value="Genomic_DNA"/>
</dbReference>
<evidence type="ECO:0000313" key="2">
    <source>
        <dbReference type="EMBL" id="CAG7730314.1"/>
    </source>
</evidence>
<name>A0A8J2K689_9HEXA</name>
<keyword evidence="3" id="KW-1185">Reference proteome</keyword>
<protein>
    <submittedName>
        <fullName evidence="2">Uncharacterized protein</fullName>
    </submittedName>
</protein>
<accession>A0A8J2K689</accession>
<reference evidence="2" key="1">
    <citation type="submission" date="2021-06" db="EMBL/GenBank/DDBJ databases">
        <authorList>
            <person name="Hodson N. C."/>
            <person name="Mongue J. A."/>
            <person name="Jaron S. K."/>
        </authorList>
    </citation>
    <scope>NUCLEOTIDE SEQUENCE</scope>
</reference>
<gene>
    <name evidence="2" type="ORF">AFUS01_LOCUS18968</name>
</gene>
<dbReference type="AlphaFoldDB" id="A0A8J2K689"/>
<feature type="compositionally biased region" description="Low complexity" evidence="1">
    <location>
        <begin position="22"/>
        <end position="31"/>
    </location>
</feature>
<evidence type="ECO:0000256" key="1">
    <source>
        <dbReference type="SAM" id="MobiDB-lite"/>
    </source>
</evidence>
<feature type="region of interest" description="Disordered" evidence="1">
    <location>
        <begin position="21"/>
        <end position="45"/>
    </location>
</feature>
<sequence length="45" mass="4830">DGVYRRPAVKICVLDVSRSEETVSSSEGRSVAAEISMGASEDEKE</sequence>
<comment type="caution">
    <text evidence="2">The sequence shown here is derived from an EMBL/GenBank/DDBJ whole genome shotgun (WGS) entry which is preliminary data.</text>
</comment>
<organism evidence="2 3">
    <name type="scientific">Allacma fusca</name>
    <dbReference type="NCBI Taxonomy" id="39272"/>
    <lineage>
        <taxon>Eukaryota</taxon>
        <taxon>Metazoa</taxon>
        <taxon>Ecdysozoa</taxon>
        <taxon>Arthropoda</taxon>
        <taxon>Hexapoda</taxon>
        <taxon>Collembola</taxon>
        <taxon>Symphypleona</taxon>
        <taxon>Sminthuridae</taxon>
        <taxon>Allacma</taxon>
    </lineage>
</organism>